<proteinExistence type="predicted"/>
<dbReference type="Proteomes" id="UP000828048">
    <property type="component" value="Chromosome 6"/>
</dbReference>
<sequence length="513" mass="58851">MSSLNADSDDDILRSFSQSSKRHKSLEIMSDSDDEDFSQLWKRHRTSGSRIKKPALDRITALPDSLRLHVLSFLPVEEVIKTQVLSRRWQHLWTCTASLVFRLRDPVFIGKSVGEFVKFVDNTLLLCKCDKLEKFVVKFAYVPIYASNVNRWTRFATGSGVEELQLIFEESPDDFDEVDDYLLPQHLYTNSSFKALQFSMCNVMPKVVVCWNSLTKLTIGRAKLSEDVIQKILAGSPVLEVLELYYFYGFNRLHVSNASVKKLILRDVWEHEEEVEDDANPSVLEISAPCLHSLEISGSLGYKVFRLANVSSLVDAILNSYGSEDYERYSDMLGGFLQRIVHVKKITLGDWAIQLLSVMEGKGLRSPLMKCECLTLETVIRDSVLPGIARMLESSHNLETLVITMSRCGEYFEEELYGLCDFDEKHYWTSQKKVFTCLLFSLQKVKFIGLERYELDLYLSFVQFLLMNAKMLQKMVINARMGGYNPQKEFSGAAQKLLSFPRYSRSAVVLLYE</sequence>
<comment type="caution">
    <text evidence="1">The sequence shown here is derived from an EMBL/GenBank/DDBJ whole genome shotgun (WGS) entry which is preliminary data.</text>
</comment>
<gene>
    <name evidence="1" type="ORF">Vadar_003804</name>
</gene>
<keyword evidence="2" id="KW-1185">Reference proteome</keyword>
<evidence type="ECO:0000313" key="1">
    <source>
        <dbReference type="EMBL" id="KAH7836641.1"/>
    </source>
</evidence>
<accession>A0ACB7X7W4</accession>
<evidence type="ECO:0000313" key="2">
    <source>
        <dbReference type="Proteomes" id="UP000828048"/>
    </source>
</evidence>
<protein>
    <submittedName>
        <fullName evidence="1">Uncharacterized protein</fullName>
    </submittedName>
</protein>
<dbReference type="EMBL" id="CM037156">
    <property type="protein sequence ID" value="KAH7836641.1"/>
    <property type="molecule type" value="Genomic_DNA"/>
</dbReference>
<name>A0ACB7X7W4_9ERIC</name>
<organism evidence="1 2">
    <name type="scientific">Vaccinium darrowii</name>
    <dbReference type="NCBI Taxonomy" id="229202"/>
    <lineage>
        <taxon>Eukaryota</taxon>
        <taxon>Viridiplantae</taxon>
        <taxon>Streptophyta</taxon>
        <taxon>Embryophyta</taxon>
        <taxon>Tracheophyta</taxon>
        <taxon>Spermatophyta</taxon>
        <taxon>Magnoliopsida</taxon>
        <taxon>eudicotyledons</taxon>
        <taxon>Gunneridae</taxon>
        <taxon>Pentapetalae</taxon>
        <taxon>asterids</taxon>
        <taxon>Ericales</taxon>
        <taxon>Ericaceae</taxon>
        <taxon>Vaccinioideae</taxon>
        <taxon>Vaccinieae</taxon>
        <taxon>Vaccinium</taxon>
    </lineage>
</organism>
<reference evidence="1 2" key="1">
    <citation type="journal article" date="2021" name="Hortic Res">
        <title>High-quality reference genome and annotation aids understanding of berry development for evergreen blueberry (Vaccinium darrowii).</title>
        <authorList>
            <person name="Yu J."/>
            <person name="Hulse-Kemp A.M."/>
            <person name="Babiker E."/>
            <person name="Staton M."/>
        </authorList>
    </citation>
    <scope>NUCLEOTIDE SEQUENCE [LARGE SCALE GENOMIC DNA]</scope>
    <source>
        <strain evidence="2">cv. NJ 8807/NJ 8810</strain>
        <tissue evidence="1">Young leaf</tissue>
    </source>
</reference>